<dbReference type="PROSITE" id="PS50109">
    <property type="entry name" value="HIS_KIN"/>
    <property type="match status" value="1"/>
</dbReference>
<evidence type="ECO:0000313" key="11">
    <source>
        <dbReference type="Proteomes" id="UP000228859"/>
    </source>
</evidence>
<dbReference type="Proteomes" id="UP000228859">
    <property type="component" value="Unassembled WGS sequence"/>
</dbReference>
<reference evidence="10 11" key="1">
    <citation type="journal article" date="2017" name="Front. Microbiol.">
        <title>Comparative Genomic Analysis of the Class Epsilonproteobacteria and Proposed Reclassification to Epsilonbacteraeota (phyl. nov.).</title>
        <authorList>
            <person name="Waite D.W."/>
            <person name="Vanwonterghem I."/>
            <person name="Rinke C."/>
            <person name="Parks D.H."/>
            <person name="Zhang Y."/>
            <person name="Takai K."/>
            <person name="Sievert S.M."/>
            <person name="Simon J."/>
            <person name="Campbell B.J."/>
            <person name="Hanson T.E."/>
            <person name="Woyke T."/>
            <person name="Klotz M.G."/>
            <person name="Hugenholtz P."/>
        </authorList>
    </citation>
    <scope>NUCLEOTIDE SEQUENCE [LARGE SCALE GENOMIC DNA]</scope>
    <source>
        <strain evidence="10">UBA12443</strain>
    </source>
</reference>
<dbReference type="EMBL" id="DLUI01000009">
    <property type="protein sequence ID" value="DAB39476.1"/>
    <property type="molecule type" value="Genomic_DNA"/>
</dbReference>
<dbReference type="Gene3D" id="3.30.565.10">
    <property type="entry name" value="Histidine kinase-like ATPase, C-terminal domain"/>
    <property type="match status" value="1"/>
</dbReference>
<keyword evidence="6" id="KW-0418">Kinase</keyword>
<evidence type="ECO:0000256" key="1">
    <source>
        <dbReference type="ARBA" id="ARBA00000085"/>
    </source>
</evidence>
<dbReference type="PANTHER" id="PTHR43065:SF10">
    <property type="entry name" value="PEROXIDE STRESS-ACTIVATED HISTIDINE KINASE MAK3"/>
    <property type="match status" value="1"/>
</dbReference>
<evidence type="ECO:0000256" key="5">
    <source>
        <dbReference type="ARBA" id="ARBA00022741"/>
    </source>
</evidence>
<evidence type="ECO:0000256" key="2">
    <source>
        <dbReference type="ARBA" id="ARBA00012438"/>
    </source>
</evidence>
<name>A0A2D3WME2_9BACT</name>
<dbReference type="InterPro" id="IPR036890">
    <property type="entry name" value="HATPase_C_sf"/>
</dbReference>
<dbReference type="InterPro" id="IPR005467">
    <property type="entry name" value="His_kinase_dom"/>
</dbReference>
<evidence type="ECO:0000256" key="8">
    <source>
        <dbReference type="ARBA" id="ARBA00023012"/>
    </source>
</evidence>
<dbReference type="GO" id="GO:0004673">
    <property type="term" value="F:protein histidine kinase activity"/>
    <property type="evidence" value="ECO:0007669"/>
    <property type="project" value="UniProtKB-EC"/>
</dbReference>
<dbReference type="PANTHER" id="PTHR43065">
    <property type="entry name" value="SENSOR HISTIDINE KINASE"/>
    <property type="match status" value="1"/>
</dbReference>
<keyword evidence="5" id="KW-0547">Nucleotide-binding</keyword>
<dbReference type="InterPro" id="IPR003594">
    <property type="entry name" value="HATPase_dom"/>
</dbReference>
<dbReference type="Gene3D" id="1.10.287.130">
    <property type="match status" value="1"/>
</dbReference>
<evidence type="ECO:0000313" key="10">
    <source>
        <dbReference type="EMBL" id="DAB39476.1"/>
    </source>
</evidence>
<evidence type="ECO:0000256" key="6">
    <source>
        <dbReference type="ARBA" id="ARBA00022777"/>
    </source>
</evidence>
<evidence type="ECO:0000256" key="3">
    <source>
        <dbReference type="ARBA" id="ARBA00022553"/>
    </source>
</evidence>
<dbReference type="SMART" id="SM00387">
    <property type="entry name" value="HATPase_c"/>
    <property type="match status" value="1"/>
</dbReference>
<keyword evidence="7" id="KW-0067">ATP-binding</keyword>
<dbReference type="AlphaFoldDB" id="A0A2D3WME2"/>
<gene>
    <name evidence="10" type="ORF">CFH83_00490</name>
</gene>
<keyword evidence="4" id="KW-0808">Transferase</keyword>
<dbReference type="GO" id="GO:0000160">
    <property type="term" value="P:phosphorelay signal transduction system"/>
    <property type="evidence" value="ECO:0007669"/>
    <property type="project" value="UniProtKB-KW"/>
</dbReference>
<organism evidence="10 11">
    <name type="scientific">Sulfuricurvum kujiense</name>
    <dbReference type="NCBI Taxonomy" id="148813"/>
    <lineage>
        <taxon>Bacteria</taxon>
        <taxon>Pseudomonadati</taxon>
        <taxon>Campylobacterota</taxon>
        <taxon>Epsilonproteobacteria</taxon>
        <taxon>Campylobacterales</taxon>
        <taxon>Sulfurimonadaceae</taxon>
        <taxon>Sulfuricurvum</taxon>
    </lineage>
</organism>
<comment type="catalytic activity">
    <reaction evidence="1">
        <text>ATP + protein L-histidine = ADP + protein N-phospho-L-histidine.</text>
        <dbReference type="EC" id="2.7.13.3"/>
    </reaction>
</comment>
<evidence type="ECO:0000259" key="9">
    <source>
        <dbReference type="PROSITE" id="PS50109"/>
    </source>
</evidence>
<keyword evidence="8" id="KW-0902">Two-component regulatory system</keyword>
<dbReference type="InterPro" id="IPR004358">
    <property type="entry name" value="Sig_transdc_His_kin-like_C"/>
</dbReference>
<dbReference type="SUPFAM" id="SSF55874">
    <property type="entry name" value="ATPase domain of HSP90 chaperone/DNA topoisomerase II/histidine kinase"/>
    <property type="match status" value="1"/>
</dbReference>
<dbReference type="PRINTS" id="PR00344">
    <property type="entry name" value="BCTRLSENSOR"/>
</dbReference>
<feature type="domain" description="Histidine kinase" evidence="9">
    <location>
        <begin position="147"/>
        <end position="365"/>
    </location>
</feature>
<protein>
    <recommendedName>
        <fullName evidence="2">histidine kinase</fullName>
        <ecNumber evidence="2">2.7.13.3</ecNumber>
    </recommendedName>
</protein>
<dbReference type="EC" id="2.7.13.3" evidence="2"/>
<proteinExistence type="predicted"/>
<dbReference type="RefSeq" id="WP_294893778.1">
    <property type="nucleotide sequence ID" value="NZ_DLUI01000009.1"/>
</dbReference>
<dbReference type="Pfam" id="PF02518">
    <property type="entry name" value="HATPase_c"/>
    <property type="match status" value="1"/>
</dbReference>
<accession>A0A2D3WME2</accession>
<evidence type="ECO:0000256" key="7">
    <source>
        <dbReference type="ARBA" id="ARBA00022840"/>
    </source>
</evidence>
<dbReference type="GO" id="GO:0005524">
    <property type="term" value="F:ATP binding"/>
    <property type="evidence" value="ECO:0007669"/>
    <property type="project" value="UniProtKB-KW"/>
</dbReference>
<sequence>MTKQRPIILHFFEDDRVLALPDFFQESFEIIPISLNAPLLVSEYIVGIIVDISALSSSLCDTLLAHNSLVGNMGICLCTDSFQPKLAQVLSLEAQTVCMERELIRNTNRVEWKQLERFFSSIAKTNYYNTAITRSSYQKRVLDTLQIVAHQWRQPINLISMEAINMMVLANIDKAVKSSEVIKSSEFISQQVSRMSDILKSILNMGKDERIKQLFTVHELTDSIKVFFNEQFQKEEIDLVIDILDDEIQIYGFKTDIEEVIMNIINNARDAYLGNHIEGKKTITFRAVAENDSYIFSIRDEAGGIPEEIHKKIFEPKFSTKDKGVGFGIGLHFAQLTIEKEFGGSLTLHSFPNGSEFQIQLPRNDLRNLTFIH</sequence>
<keyword evidence="3" id="KW-0597">Phosphoprotein</keyword>
<comment type="caution">
    <text evidence="10">The sequence shown here is derived from an EMBL/GenBank/DDBJ whole genome shotgun (WGS) entry which is preliminary data.</text>
</comment>
<evidence type="ECO:0000256" key="4">
    <source>
        <dbReference type="ARBA" id="ARBA00022679"/>
    </source>
</evidence>